<sequence length="613" mass="65614">MGSQNDDQKRFANLRVLWTFVQPHRAVVLLGLVLGIAVTGMSLATPMVTKQVLDGLQTNAPLAPVVGLLAALLVLGSGLGLVQWIIMGQLGERVIYEARSSMVRRLFRVRISELTGRSNGEFVTRVTSDTVLLREAAAGSIVSLVNGLIGLVGALVLMAVLDWVLLATTAATLAGIAAIVALLMPKLSKAQEQAQAAIGRLGGVLEGAMRAIRTVKASRAEQRESDRILAEAAESQRQSVRAVRIEAVAWTAVGAGISLAIMLILGIGAYRVNAGALTISALVAFLLYAFQLMGPAMELSQVITSLQSGIAAASRIREIQGLEVEQDQPTDAHAAEPAPVNGTVLSFRDVTARYGPDSAPALAGVTMDVQRIGHTAIIGPSGAGKTSMFSLMLRFLHPEHGTIELDGLSLDRWPLESLRRRIVYVEQDTPLVPGTLAENLRYTHQEATDEQLWEALRAVRLEERVRELPDGLDTVLSTTAISGGERQRVALARALVSDPEILLLDEATAQLDGLTEAAVQQSIHDLSARGAVVTIAHRLSTVIDADQIVLLDAGKVRATGTHLELLERDELYRDLVAALRIATLAPKSPVVEDEEVEEVEVAAPSVGRFRGWM</sequence>
<evidence type="ECO:0000256" key="4">
    <source>
        <dbReference type="ARBA" id="ARBA00022840"/>
    </source>
</evidence>
<dbReference type="SMART" id="SM00382">
    <property type="entry name" value="AAA"/>
    <property type="match status" value="1"/>
</dbReference>
<organism evidence="10 11">
    <name type="scientific">Tenggerimyces flavus</name>
    <dbReference type="NCBI Taxonomy" id="1708749"/>
    <lineage>
        <taxon>Bacteria</taxon>
        <taxon>Bacillati</taxon>
        <taxon>Actinomycetota</taxon>
        <taxon>Actinomycetes</taxon>
        <taxon>Propionibacteriales</taxon>
        <taxon>Nocardioidaceae</taxon>
        <taxon>Tenggerimyces</taxon>
    </lineage>
</organism>
<keyword evidence="6 7" id="KW-0472">Membrane</keyword>
<feature type="transmembrane region" description="Helical" evidence="7">
    <location>
        <begin position="65"/>
        <end position="86"/>
    </location>
</feature>
<dbReference type="InterPro" id="IPR003439">
    <property type="entry name" value="ABC_transporter-like_ATP-bd"/>
</dbReference>
<feature type="transmembrane region" description="Helical" evidence="7">
    <location>
        <begin position="274"/>
        <end position="290"/>
    </location>
</feature>
<dbReference type="Gene3D" id="1.20.1560.10">
    <property type="entry name" value="ABC transporter type 1, transmembrane domain"/>
    <property type="match status" value="1"/>
</dbReference>
<dbReference type="CDD" id="cd18551">
    <property type="entry name" value="ABC_6TM_LmrA_like"/>
    <property type="match status" value="1"/>
</dbReference>
<dbReference type="InterPro" id="IPR027417">
    <property type="entry name" value="P-loop_NTPase"/>
</dbReference>
<evidence type="ECO:0000256" key="2">
    <source>
        <dbReference type="ARBA" id="ARBA00022692"/>
    </source>
</evidence>
<dbReference type="PANTHER" id="PTHR43394:SF1">
    <property type="entry name" value="ATP-BINDING CASSETTE SUB-FAMILY B MEMBER 10, MITOCHONDRIAL"/>
    <property type="match status" value="1"/>
</dbReference>
<dbReference type="RefSeq" id="WP_205119633.1">
    <property type="nucleotide sequence ID" value="NZ_JAFBCM010000001.1"/>
</dbReference>
<evidence type="ECO:0000313" key="11">
    <source>
        <dbReference type="Proteomes" id="UP001595699"/>
    </source>
</evidence>
<comment type="caution">
    <text evidence="10">The sequence shown here is derived from an EMBL/GenBank/DDBJ whole genome shotgun (WGS) entry which is preliminary data.</text>
</comment>
<evidence type="ECO:0000256" key="5">
    <source>
        <dbReference type="ARBA" id="ARBA00022989"/>
    </source>
</evidence>
<reference evidence="11" key="1">
    <citation type="journal article" date="2019" name="Int. J. Syst. Evol. Microbiol.">
        <title>The Global Catalogue of Microorganisms (GCM) 10K type strain sequencing project: providing services to taxonomists for standard genome sequencing and annotation.</title>
        <authorList>
            <consortium name="The Broad Institute Genomics Platform"/>
            <consortium name="The Broad Institute Genome Sequencing Center for Infectious Disease"/>
            <person name="Wu L."/>
            <person name="Ma J."/>
        </authorList>
    </citation>
    <scope>NUCLEOTIDE SEQUENCE [LARGE SCALE GENOMIC DNA]</scope>
    <source>
        <strain evidence="11">CGMCC 4.7241</strain>
    </source>
</reference>
<dbReference type="EMBL" id="JBHRZH010000017">
    <property type="protein sequence ID" value="MFC3763301.1"/>
    <property type="molecule type" value="Genomic_DNA"/>
</dbReference>
<feature type="transmembrane region" description="Helical" evidence="7">
    <location>
        <begin position="26"/>
        <end position="45"/>
    </location>
</feature>
<evidence type="ECO:0000256" key="1">
    <source>
        <dbReference type="ARBA" id="ARBA00004651"/>
    </source>
</evidence>
<feature type="transmembrane region" description="Helical" evidence="7">
    <location>
        <begin position="136"/>
        <end position="157"/>
    </location>
</feature>
<dbReference type="Proteomes" id="UP001595699">
    <property type="component" value="Unassembled WGS sequence"/>
</dbReference>
<protein>
    <submittedName>
        <fullName evidence="10">ABC transporter ATP-binding protein</fullName>
    </submittedName>
</protein>
<gene>
    <name evidence="10" type="ORF">ACFOUW_20860</name>
</gene>
<dbReference type="PROSITE" id="PS50929">
    <property type="entry name" value="ABC_TM1F"/>
    <property type="match status" value="1"/>
</dbReference>
<dbReference type="InterPro" id="IPR039421">
    <property type="entry name" value="Type_1_exporter"/>
</dbReference>
<keyword evidence="5 7" id="KW-1133">Transmembrane helix</keyword>
<evidence type="ECO:0000259" key="9">
    <source>
        <dbReference type="PROSITE" id="PS50929"/>
    </source>
</evidence>
<keyword evidence="2 7" id="KW-0812">Transmembrane</keyword>
<dbReference type="InterPro" id="IPR036640">
    <property type="entry name" value="ABC1_TM_sf"/>
</dbReference>
<evidence type="ECO:0000256" key="3">
    <source>
        <dbReference type="ARBA" id="ARBA00022741"/>
    </source>
</evidence>
<keyword evidence="11" id="KW-1185">Reference proteome</keyword>
<dbReference type="SUPFAM" id="SSF52540">
    <property type="entry name" value="P-loop containing nucleoside triphosphate hydrolases"/>
    <property type="match status" value="1"/>
</dbReference>
<feature type="transmembrane region" description="Helical" evidence="7">
    <location>
        <begin position="163"/>
        <end position="184"/>
    </location>
</feature>
<dbReference type="PROSITE" id="PS50893">
    <property type="entry name" value="ABC_TRANSPORTER_2"/>
    <property type="match status" value="1"/>
</dbReference>
<feature type="domain" description="ABC transporter" evidence="8">
    <location>
        <begin position="345"/>
        <end position="578"/>
    </location>
</feature>
<dbReference type="InterPro" id="IPR017871">
    <property type="entry name" value="ABC_transporter-like_CS"/>
</dbReference>
<evidence type="ECO:0000256" key="7">
    <source>
        <dbReference type="SAM" id="Phobius"/>
    </source>
</evidence>
<dbReference type="PANTHER" id="PTHR43394">
    <property type="entry name" value="ATP-DEPENDENT PERMEASE MDL1, MITOCHONDRIAL"/>
    <property type="match status" value="1"/>
</dbReference>
<dbReference type="Pfam" id="PF00664">
    <property type="entry name" value="ABC_membrane"/>
    <property type="match status" value="1"/>
</dbReference>
<feature type="domain" description="ABC transmembrane type-1" evidence="9">
    <location>
        <begin position="29"/>
        <end position="308"/>
    </location>
</feature>
<dbReference type="PROSITE" id="PS00211">
    <property type="entry name" value="ABC_TRANSPORTER_1"/>
    <property type="match status" value="1"/>
</dbReference>
<name>A0ABV7YDA1_9ACTN</name>
<accession>A0ABV7YDA1</accession>
<dbReference type="InterPro" id="IPR011527">
    <property type="entry name" value="ABC1_TM_dom"/>
</dbReference>
<keyword evidence="4 10" id="KW-0067">ATP-binding</keyword>
<keyword evidence="3" id="KW-0547">Nucleotide-binding</keyword>
<feature type="transmembrane region" description="Helical" evidence="7">
    <location>
        <begin position="247"/>
        <end position="268"/>
    </location>
</feature>
<dbReference type="Pfam" id="PF00005">
    <property type="entry name" value="ABC_tran"/>
    <property type="match status" value="1"/>
</dbReference>
<comment type="subcellular location">
    <subcellularLocation>
        <location evidence="1">Cell membrane</location>
        <topology evidence="1">Multi-pass membrane protein</topology>
    </subcellularLocation>
</comment>
<dbReference type="InterPro" id="IPR003593">
    <property type="entry name" value="AAA+_ATPase"/>
</dbReference>
<evidence type="ECO:0000259" key="8">
    <source>
        <dbReference type="PROSITE" id="PS50893"/>
    </source>
</evidence>
<proteinExistence type="predicted"/>
<evidence type="ECO:0000256" key="6">
    <source>
        <dbReference type="ARBA" id="ARBA00023136"/>
    </source>
</evidence>
<evidence type="ECO:0000313" key="10">
    <source>
        <dbReference type="EMBL" id="MFC3763301.1"/>
    </source>
</evidence>
<dbReference type="GO" id="GO:0005524">
    <property type="term" value="F:ATP binding"/>
    <property type="evidence" value="ECO:0007669"/>
    <property type="project" value="UniProtKB-KW"/>
</dbReference>
<dbReference type="Gene3D" id="3.40.50.300">
    <property type="entry name" value="P-loop containing nucleotide triphosphate hydrolases"/>
    <property type="match status" value="1"/>
</dbReference>
<dbReference type="SUPFAM" id="SSF90123">
    <property type="entry name" value="ABC transporter transmembrane region"/>
    <property type="match status" value="1"/>
</dbReference>